<accession>A0ABR0T3C3</accession>
<reference evidence="1 2" key="1">
    <citation type="submission" date="2024-01" db="EMBL/GenBank/DDBJ databases">
        <title>Complete genome of Cladobotryum mycophilum ATHUM6906.</title>
        <authorList>
            <person name="Christinaki A.C."/>
            <person name="Myridakis A.I."/>
            <person name="Kouvelis V.N."/>
        </authorList>
    </citation>
    <scope>NUCLEOTIDE SEQUENCE [LARGE SCALE GENOMIC DNA]</scope>
    <source>
        <strain evidence="1 2">ATHUM6906</strain>
    </source>
</reference>
<organism evidence="1 2">
    <name type="scientific">Cladobotryum mycophilum</name>
    <dbReference type="NCBI Taxonomy" id="491253"/>
    <lineage>
        <taxon>Eukaryota</taxon>
        <taxon>Fungi</taxon>
        <taxon>Dikarya</taxon>
        <taxon>Ascomycota</taxon>
        <taxon>Pezizomycotina</taxon>
        <taxon>Sordariomycetes</taxon>
        <taxon>Hypocreomycetidae</taxon>
        <taxon>Hypocreales</taxon>
        <taxon>Hypocreaceae</taxon>
        <taxon>Cladobotryum</taxon>
    </lineage>
</organism>
<sequence>MAASTLQVTPEHWSELIAARRQRYFCAEQVEAIKHSCQTQCGKGHITECGSCYGKALERMRRRYSESEEREWFTERKAFLQELDGLFSDAKGYKRSVKSIEARIESEKEAWYRWVLRRYPQFLAVCDDGAHQEELRGMLDDPDRSRDEVVEMMWQGIGKPLDWSQRVDALAERVAAVGGNDMELKRLYIHEFFLNQMSGDVLDNARLCLHEYDSNMELRLEEIVGKIAHSTQESRRTRPQREYHKQRLEELKRAKMAFEHNRRLAKSRAKAQEATAGEDLYGLPLARSAATRQTCYDAGHEIHVEAEHDCEAGDHCVQFFDEDVVMENGVASATFACKDCYDEKRAALFCSERCAYSNIGEHRQRMHGGGMTIAIEIPDLILALTDIVERVLQQANPGLKMGPVIPQA</sequence>
<evidence type="ECO:0008006" key="3">
    <source>
        <dbReference type="Google" id="ProtNLM"/>
    </source>
</evidence>
<evidence type="ECO:0000313" key="1">
    <source>
        <dbReference type="EMBL" id="KAK5998844.1"/>
    </source>
</evidence>
<comment type="caution">
    <text evidence="1">The sequence shown here is derived from an EMBL/GenBank/DDBJ whole genome shotgun (WGS) entry which is preliminary data.</text>
</comment>
<dbReference type="Proteomes" id="UP001338125">
    <property type="component" value="Unassembled WGS sequence"/>
</dbReference>
<evidence type="ECO:0000313" key="2">
    <source>
        <dbReference type="Proteomes" id="UP001338125"/>
    </source>
</evidence>
<gene>
    <name evidence="1" type="ORF">PT974_01228</name>
</gene>
<dbReference type="EMBL" id="JAVFKD010000001">
    <property type="protein sequence ID" value="KAK5998844.1"/>
    <property type="molecule type" value="Genomic_DNA"/>
</dbReference>
<protein>
    <recommendedName>
        <fullName evidence="3">C2H2-type domain-containing protein</fullName>
    </recommendedName>
</protein>
<proteinExistence type="predicted"/>
<keyword evidence="2" id="KW-1185">Reference proteome</keyword>
<name>A0ABR0T3C3_9HYPO</name>